<evidence type="ECO:0000256" key="3">
    <source>
        <dbReference type="ARBA" id="ARBA00022112"/>
    </source>
</evidence>
<feature type="binding site" evidence="5">
    <location>
        <position position="223"/>
    </location>
    <ligand>
        <name>a divalent metal cation</name>
        <dbReference type="ChEBI" id="CHEBI:60240"/>
        <label>1</label>
    </ligand>
</feature>
<dbReference type="Proteomes" id="UP000004263">
    <property type="component" value="Unassembled WGS sequence"/>
</dbReference>
<protein>
    <recommendedName>
        <fullName evidence="3">GTP cyclohydrolase 1 type 2 homolog</fullName>
    </recommendedName>
</protein>
<dbReference type="Pfam" id="PF01784">
    <property type="entry name" value="DUF34_NIF3"/>
    <property type="match status" value="1"/>
</dbReference>
<feature type="binding site" evidence="5">
    <location>
        <position position="219"/>
    </location>
    <ligand>
        <name>a divalent metal cation</name>
        <dbReference type="ChEBI" id="CHEBI:60240"/>
        <label>1</label>
    </ligand>
</feature>
<evidence type="ECO:0000256" key="4">
    <source>
        <dbReference type="ARBA" id="ARBA00022723"/>
    </source>
</evidence>
<evidence type="ECO:0000256" key="5">
    <source>
        <dbReference type="PIRSR" id="PIRSR602678-1"/>
    </source>
</evidence>
<evidence type="ECO:0000313" key="6">
    <source>
        <dbReference type="EMBL" id="EAT11077.1"/>
    </source>
</evidence>
<dbReference type="AlphaFoldDB" id="Q1MYN9"/>
<dbReference type="InterPro" id="IPR002678">
    <property type="entry name" value="DUF34/NIF3"/>
</dbReference>
<dbReference type="PANTHER" id="PTHR13799">
    <property type="entry name" value="NGG1 INTERACTING FACTOR 3"/>
    <property type="match status" value="1"/>
</dbReference>
<dbReference type="PANTHER" id="PTHR13799:SF14">
    <property type="entry name" value="GTP CYCLOHYDROLASE 1 TYPE 2 HOMOLOG"/>
    <property type="match status" value="1"/>
</dbReference>
<keyword evidence="4 5" id="KW-0479">Metal-binding</keyword>
<accession>Q1MYN9</accession>
<keyword evidence="7" id="KW-1185">Reference proteome</keyword>
<sequence>MKLQELVSYLNRELNASAFADYCPNGLQVEGKSEVKKLVTGVTACQDLIDAAIDEKADAIFVHHGYFWKGEPQAIAGMKKNRIQALLKHDISLLAYHLPLDCHAAWGNNVQLAQVLDFEVTGPLDPSNPKTPGNIGRLKHAMKASELATHIGERLNRMPQHIGEDSDLIETIAWCTGGAQGYMSYAMEQGIDAYLTGEINEPVVHNARETGCHFYAAGHHATERYGAKAVGEHLAQEFGLDVSFIDIDNPA</sequence>
<dbReference type="GO" id="GO:0046872">
    <property type="term" value="F:metal ion binding"/>
    <property type="evidence" value="ECO:0007669"/>
    <property type="project" value="UniProtKB-KW"/>
</dbReference>
<comment type="subunit">
    <text evidence="2">Homohexamer.</text>
</comment>
<dbReference type="STRING" id="207949.RED65_07559"/>
<dbReference type="NCBIfam" id="TIGR00486">
    <property type="entry name" value="YbgI_SA1388"/>
    <property type="match status" value="1"/>
</dbReference>
<dbReference type="InterPro" id="IPR036069">
    <property type="entry name" value="DUF34/NIF3_sf"/>
</dbReference>
<name>Q1MYN9_9GAMM</name>
<evidence type="ECO:0000256" key="1">
    <source>
        <dbReference type="ARBA" id="ARBA00006964"/>
    </source>
</evidence>
<dbReference type="GO" id="GO:0005737">
    <property type="term" value="C:cytoplasm"/>
    <property type="evidence" value="ECO:0007669"/>
    <property type="project" value="TreeGrafter"/>
</dbReference>
<evidence type="ECO:0000256" key="2">
    <source>
        <dbReference type="ARBA" id="ARBA00011643"/>
    </source>
</evidence>
<dbReference type="RefSeq" id="WP_007018947.1">
    <property type="nucleotide sequence ID" value="NZ_CH724119.1"/>
</dbReference>
<dbReference type="Gene3D" id="3.40.1390.30">
    <property type="entry name" value="NIF3 (NGG1p interacting factor 3)-like"/>
    <property type="match status" value="2"/>
</dbReference>
<feature type="binding site" evidence="5">
    <location>
        <position position="64"/>
    </location>
    <ligand>
        <name>a divalent metal cation</name>
        <dbReference type="ChEBI" id="CHEBI:60240"/>
        <label>2</label>
    </ligand>
</feature>
<dbReference type="FunFam" id="3.40.1390.30:FF:000001">
    <property type="entry name" value="GTP cyclohydrolase 1 type 2"/>
    <property type="match status" value="1"/>
</dbReference>
<proteinExistence type="inferred from homology"/>
<feature type="binding site" evidence="5">
    <location>
        <position position="101"/>
    </location>
    <ligand>
        <name>a divalent metal cation</name>
        <dbReference type="ChEBI" id="CHEBI:60240"/>
        <label>1</label>
    </ligand>
</feature>
<comment type="caution">
    <text evidence="6">The sequence shown here is derived from an EMBL/GenBank/DDBJ whole genome shotgun (WGS) entry which is preliminary data.</text>
</comment>
<reference evidence="6 7" key="1">
    <citation type="submission" date="2006-03" db="EMBL/GenBank/DDBJ databases">
        <authorList>
            <person name="Pinhassi J."/>
            <person name="Pedros-Alio C."/>
            <person name="Ferriera S."/>
            <person name="Johnson J."/>
            <person name="Kravitz S."/>
            <person name="Halpern A."/>
            <person name="Remington K."/>
            <person name="Beeson K."/>
            <person name="Tran B."/>
            <person name="Rogers Y.-H."/>
            <person name="Friedman R."/>
            <person name="Venter J.C."/>
        </authorList>
    </citation>
    <scope>NUCLEOTIDE SEQUENCE [LARGE SCALE GENOMIC DNA]</scope>
    <source>
        <strain evidence="6 7">RED65</strain>
    </source>
</reference>
<gene>
    <name evidence="6" type="ORF">RED65_07559</name>
</gene>
<dbReference type="HOGENOM" id="CLU_037423_3_0_6"/>
<dbReference type="SUPFAM" id="SSF102705">
    <property type="entry name" value="NIF3 (NGG1p interacting factor 3)-like"/>
    <property type="match status" value="1"/>
</dbReference>
<evidence type="ECO:0000313" key="7">
    <source>
        <dbReference type="Proteomes" id="UP000004263"/>
    </source>
</evidence>
<dbReference type="EMBL" id="AAQH01000024">
    <property type="protein sequence ID" value="EAT11077.1"/>
    <property type="molecule type" value="Genomic_DNA"/>
</dbReference>
<organism evidence="6 7">
    <name type="scientific">Bermanella marisrubri</name>
    <dbReference type="NCBI Taxonomy" id="207949"/>
    <lineage>
        <taxon>Bacteria</taxon>
        <taxon>Pseudomonadati</taxon>
        <taxon>Pseudomonadota</taxon>
        <taxon>Gammaproteobacteria</taxon>
        <taxon>Oceanospirillales</taxon>
        <taxon>Oceanospirillaceae</taxon>
        <taxon>Bermanella</taxon>
    </lineage>
</organism>
<dbReference type="OrthoDB" id="9800881at2"/>
<comment type="similarity">
    <text evidence="1">Belongs to the GTP cyclohydrolase I type 2/NIF3 family.</text>
</comment>
<feature type="binding site" evidence="5">
    <location>
        <position position="63"/>
    </location>
    <ligand>
        <name>a divalent metal cation</name>
        <dbReference type="ChEBI" id="CHEBI:60240"/>
        <label>1</label>
    </ligand>
</feature>